<dbReference type="RefSeq" id="WP_166396479.1">
    <property type="nucleotide sequence ID" value="NZ_CP045121.1"/>
</dbReference>
<evidence type="ECO:0000256" key="3">
    <source>
        <dbReference type="PROSITE-ProRule" id="PRU00464"/>
    </source>
</evidence>
<dbReference type="AlphaFoldDB" id="A0A6G8PXE7"/>
<dbReference type="GO" id="GO:0003824">
    <property type="term" value="F:catalytic activity"/>
    <property type="evidence" value="ECO:0007669"/>
    <property type="project" value="InterPro"/>
</dbReference>
<gene>
    <name evidence="5" type="ORF">GBA65_10060</name>
</gene>
<evidence type="ECO:0000313" key="6">
    <source>
        <dbReference type="Proteomes" id="UP000502706"/>
    </source>
</evidence>
<feature type="short sequence motif" description="Histidine triad motif" evidence="2 3">
    <location>
        <begin position="100"/>
        <end position="104"/>
    </location>
</feature>
<dbReference type="PANTHER" id="PTHR23089">
    <property type="entry name" value="HISTIDINE TRIAD HIT PROTEIN"/>
    <property type="match status" value="1"/>
</dbReference>
<evidence type="ECO:0000256" key="2">
    <source>
        <dbReference type="PIRSR" id="PIRSR601310-3"/>
    </source>
</evidence>
<feature type="active site" description="Tele-AMP-histidine intermediate" evidence="1">
    <location>
        <position position="102"/>
    </location>
</feature>
<dbReference type="Pfam" id="PF01230">
    <property type="entry name" value="HIT"/>
    <property type="match status" value="1"/>
</dbReference>
<evidence type="ECO:0000259" key="4">
    <source>
        <dbReference type="PROSITE" id="PS51084"/>
    </source>
</evidence>
<dbReference type="PROSITE" id="PS51084">
    <property type="entry name" value="HIT_2"/>
    <property type="match status" value="1"/>
</dbReference>
<sequence>MSDDGCVFCKIVRGEMEAKVVRDEDGVLAFHDIDGRAPVHVLVIPKEHVSSLAEIGRLPDGVAKRLFEVAQEVAEEEGVAESGYAFRINNGPDAGQEVFHLHAHVMGGERVRMP</sequence>
<dbReference type="Gene3D" id="3.30.428.10">
    <property type="entry name" value="HIT-like"/>
    <property type="match status" value="1"/>
</dbReference>
<name>A0A6G8PXE7_9ACTN</name>
<dbReference type="PRINTS" id="PR00332">
    <property type="entry name" value="HISTRIAD"/>
</dbReference>
<dbReference type="InterPro" id="IPR011146">
    <property type="entry name" value="HIT-like"/>
</dbReference>
<dbReference type="SUPFAM" id="SSF54197">
    <property type="entry name" value="HIT-like"/>
    <property type="match status" value="1"/>
</dbReference>
<keyword evidence="6" id="KW-1185">Reference proteome</keyword>
<dbReference type="Proteomes" id="UP000502706">
    <property type="component" value="Chromosome"/>
</dbReference>
<dbReference type="InterPro" id="IPR036265">
    <property type="entry name" value="HIT-like_sf"/>
</dbReference>
<evidence type="ECO:0000313" key="5">
    <source>
        <dbReference type="EMBL" id="QIN78807.1"/>
    </source>
</evidence>
<proteinExistence type="predicted"/>
<dbReference type="EMBL" id="CP045121">
    <property type="protein sequence ID" value="QIN78807.1"/>
    <property type="molecule type" value="Genomic_DNA"/>
</dbReference>
<dbReference type="KEGG" id="rmar:GBA65_10060"/>
<protein>
    <submittedName>
        <fullName evidence="5">HIT domain-containing protein</fullName>
    </submittedName>
</protein>
<organism evidence="5 6">
    <name type="scientific">Rubrobacter marinus</name>
    <dbReference type="NCBI Taxonomy" id="2653852"/>
    <lineage>
        <taxon>Bacteria</taxon>
        <taxon>Bacillati</taxon>
        <taxon>Actinomycetota</taxon>
        <taxon>Rubrobacteria</taxon>
        <taxon>Rubrobacterales</taxon>
        <taxon>Rubrobacteraceae</taxon>
        <taxon>Rubrobacter</taxon>
    </lineage>
</organism>
<reference evidence="5 6" key="1">
    <citation type="submission" date="2019-10" db="EMBL/GenBank/DDBJ databases">
        <title>Rubrobacter sp nov SCSIO 52915 isolated from a deep-sea sediment in the South China Sea.</title>
        <authorList>
            <person name="Chen R.W."/>
        </authorList>
    </citation>
    <scope>NUCLEOTIDE SEQUENCE [LARGE SCALE GENOMIC DNA]</scope>
    <source>
        <strain evidence="5 6">SCSIO 52915</strain>
    </source>
</reference>
<dbReference type="InterPro" id="IPR001310">
    <property type="entry name" value="Histidine_triad_HIT"/>
</dbReference>
<feature type="domain" description="HIT" evidence="4">
    <location>
        <begin position="7"/>
        <end position="114"/>
    </location>
</feature>
<evidence type="ECO:0000256" key="1">
    <source>
        <dbReference type="PIRSR" id="PIRSR601310-1"/>
    </source>
</evidence>
<accession>A0A6G8PXE7</accession>